<name>A0ABU4ZA21_9HYPH</name>
<feature type="region of interest" description="Disordered" evidence="1">
    <location>
        <begin position="1"/>
        <end position="49"/>
    </location>
</feature>
<evidence type="ECO:0000313" key="3">
    <source>
        <dbReference type="Proteomes" id="UP001271249"/>
    </source>
</evidence>
<comment type="caution">
    <text evidence="2">The sequence shown here is derived from an EMBL/GenBank/DDBJ whole genome shotgun (WGS) entry which is preliminary data.</text>
</comment>
<feature type="compositionally biased region" description="Basic and acidic residues" evidence="1">
    <location>
        <begin position="23"/>
        <end position="49"/>
    </location>
</feature>
<protein>
    <submittedName>
        <fullName evidence="2">Uncharacterized protein</fullName>
    </submittedName>
</protein>
<evidence type="ECO:0000256" key="1">
    <source>
        <dbReference type="SAM" id="MobiDB-lite"/>
    </source>
</evidence>
<dbReference type="RefSeq" id="WP_320229798.1">
    <property type="nucleotide sequence ID" value="NZ_JAVIJC010000051.1"/>
</dbReference>
<reference evidence="2 3" key="1">
    <citation type="submission" date="2023-08" db="EMBL/GenBank/DDBJ databases">
        <title>Implementing the SeqCode for naming new Mesorhizobium species isolated from Vachellia karroo root nodules.</title>
        <authorList>
            <person name="Van Lill M."/>
        </authorList>
    </citation>
    <scope>NUCLEOTIDE SEQUENCE [LARGE SCALE GENOMIC DNA]</scope>
    <source>
        <strain evidence="2 3">VK22B</strain>
    </source>
</reference>
<sequence length="49" mass="5513">MLDESFVGLAERSQNGMTFGGTPREHRSGSLSAEFRKPDTDAREDLTRR</sequence>
<accession>A0ABU4ZA21</accession>
<gene>
    <name evidence="2" type="ORF">RFN29_31605</name>
</gene>
<proteinExistence type="predicted"/>
<dbReference type="Proteomes" id="UP001271249">
    <property type="component" value="Unassembled WGS sequence"/>
</dbReference>
<organism evidence="2 3">
    <name type="scientific">Mesorhizobium captivum</name>
    <dbReference type="NCBI Taxonomy" id="3072319"/>
    <lineage>
        <taxon>Bacteria</taxon>
        <taxon>Pseudomonadati</taxon>
        <taxon>Pseudomonadota</taxon>
        <taxon>Alphaproteobacteria</taxon>
        <taxon>Hyphomicrobiales</taxon>
        <taxon>Phyllobacteriaceae</taxon>
        <taxon>Mesorhizobium</taxon>
    </lineage>
</organism>
<dbReference type="EMBL" id="JAVIJC010000051">
    <property type="protein sequence ID" value="MDX8496091.1"/>
    <property type="molecule type" value="Genomic_DNA"/>
</dbReference>
<keyword evidence="3" id="KW-1185">Reference proteome</keyword>
<evidence type="ECO:0000313" key="2">
    <source>
        <dbReference type="EMBL" id="MDX8496091.1"/>
    </source>
</evidence>